<dbReference type="PANTHER" id="PTHR31917:SF146">
    <property type="entry name" value="PLANT TUDOR-LIKE RNA-BINDING PROTEIN-RELATED"/>
    <property type="match status" value="1"/>
</dbReference>
<gene>
    <name evidence="2" type="ORF">SO802_003417</name>
</gene>
<dbReference type="PANTHER" id="PTHR31917">
    <property type="entry name" value="AGENET DOMAIN-CONTAINING PROTEIN-RELATED"/>
    <property type="match status" value="1"/>
</dbReference>
<sequence>MPCGPISLETQIFIFKQAIIKAVIQKRKEGFVNLSSVLSYSNHEILKGDVMYEGSIDMRSEEVIERVPRKDIRPCPPPTGNMEGWTVGDVAEVFNFGSWRMAMILKGSRNCELVKFNKPSSLNCHQMTPEFPQLNTRRKMRAGNTCLVAQDNTCLQESHIVSSRTLKRASPYCSSHTEAYSRKMRVIENEGHWICYQGSFLDHQVLSQLQPRQLWRECPPMETMEDWAVGDVAEVFDVGSWRMAMILKGSRNCELVKFNKPCSLNCHQMTPEFPQLDTRRKMQAGDTCLAAQDNICLQESHIVLSRTLKRASPYCSSHTEAYSGKMRASFCDFEFCVSIAIMRFLKGSKVEVLKNKQVPPGEWHCAKIISGNGHTYSVMYEGSLAITAEAVVERVPRKAIRPCPPPMETMEDWAVGDVAEVFNVGSWRMAMILKGSCNSLLVKSNKPSSLNFHQMTSEFLPHDTRKKMQAGNTCLAAQDDTCLQEAHVVSSRTLKRASPYCSTHTEAYSGKMRGIEKEGVLYLNACKCFSLSRRVLRTCSSLYLMLPFLH</sequence>
<dbReference type="SMART" id="SM00743">
    <property type="entry name" value="Agenet"/>
    <property type="match status" value="1"/>
</dbReference>
<accession>A0AAW2E3I5</accession>
<keyword evidence="3" id="KW-1185">Reference proteome</keyword>
<name>A0AAW2E3I5_9ROSI</name>
<dbReference type="AlphaFoldDB" id="A0AAW2E3I5"/>
<dbReference type="InterPro" id="IPR014002">
    <property type="entry name" value="Agenet_dom_plant"/>
</dbReference>
<evidence type="ECO:0000313" key="2">
    <source>
        <dbReference type="EMBL" id="KAL0016348.1"/>
    </source>
</evidence>
<dbReference type="EMBL" id="JAZDWU010000001">
    <property type="protein sequence ID" value="KAL0016348.1"/>
    <property type="molecule type" value="Genomic_DNA"/>
</dbReference>
<organism evidence="2 3">
    <name type="scientific">Lithocarpus litseifolius</name>
    <dbReference type="NCBI Taxonomy" id="425828"/>
    <lineage>
        <taxon>Eukaryota</taxon>
        <taxon>Viridiplantae</taxon>
        <taxon>Streptophyta</taxon>
        <taxon>Embryophyta</taxon>
        <taxon>Tracheophyta</taxon>
        <taxon>Spermatophyta</taxon>
        <taxon>Magnoliopsida</taxon>
        <taxon>eudicotyledons</taxon>
        <taxon>Gunneridae</taxon>
        <taxon>Pentapetalae</taxon>
        <taxon>rosids</taxon>
        <taxon>fabids</taxon>
        <taxon>Fagales</taxon>
        <taxon>Fagaceae</taxon>
        <taxon>Lithocarpus</taxon>
    </lineage>
</organism>
<evidence type="ECO:0000259" key="1">
    <source>
        <dbReference type="SMART" id="SM00743"/>
    </source>
</evidence>
<evidence type="ECO:0000313" key="3">
    <source>
        <dbReference type="Proteomes" id="UP001459277"/>
    </source>
</evidence>
<protein>
    <recommendedName>
        <fullName evidence="1">Agenet domain-containing protein</fullName>
    </recommendedName>
</protein>
<proteinExistence type="predicted"/>
<dbReference type="Pfam" id="PF05641">
    <property type="entry name" value="Agenet"/>
    <property type="match status" value="1"/>
</dbReference>
<feature type="domain" description="Agenet" evidence="1">
    <location>
        <begin position="342"/>
        <end position="408"/>
    </location>
</feature>
<reference evidence="2 3" key="1">
    <citation type="submission" date="2024-01" db="EMBL/GenBank/DDBJ databases">
        <title>A telomere-to-telomere, gap-free genome of sweet tea (Lithocarpus litseifolius).</title>
        <authorList>
            <person name="Zhou J."/>
        </authorList>
    </citation>
    <scope>NUCLEOTIDE SEQUENCE [LARGE SCALE GENOMIC DNA]</scope>
    <source>
        <strain evidence="2">Zhou-2022a</strain>
        <tissue evidence="2">Leaf</tissue>
    </source>
</reference>
<dbReference type="Proteomes" id="UP001459277">
    <property type="component" value="Unassembled WGS sequence"/>
</dbReference>
<comment type="caution">
    <text evidence="2">The sequence shown here is derived from an EMBL/GenBank/DDBJ whole genome shotgun (WGS) entry which is preliminary data.</text>
</comment>
<dbReference type="InterPro" id="IPR008395">
    <property type="entry name" value="Agenet-like_dom"/>
</dbReference>